<protein>
    <submittedName>
        <fullName evidence="3">Ribosomal-protein-alanine N-acetyltransferase</fullName>
        <ecNumber evidence="3">2.3.1.267</ecNumber>
    </submittedName>
</protein>
<gene>
    <name evidence="3" type="ORF">FB384_000991</name>
</gene>
<dbReference type="SUPFAM" id="SSF55729">
    <property type="entry name" value="Acyl-CoA N-acyltransferases (Nat)"/>
    <property type="match status" value="1"/>
</dbReference>
<organism evidence="3 4">
    <name type="scientific">Prauserella sediminis</name>
    <dbReference type="NCBI Taxonomy" id="577680"/>
    <lineage>
        <taxon>Bacteria</taxon>
        <taxon>Bacillati</taxon>
        <taxon>Actinomycetota</taxon>
        <taxon>Actinomycetes</taxon>
        <taxon>Pseudonocardiales</taxon>
        <taxon>Pseudonocardiaceae</taxon>
        <taxon>Prauserella</taxon>
        <taxon>Prauserella salsuginis group</taxon>
    </lineage>
</organism>
<proteinExistence type="predicted"/>
<keyword evidence="3" id="KW-0808">Transferase</keyword>
<dbReference type="PROSITE" id="PS51186">
    <property type="entry name" value="GNAT"/>
    <property type="match status" value="1"/>
</dbReference>
<dbReference type="EMBL" id="JACIBS010000001">
    <property type="protein sequence ID" value="MBB3662087.1"/>
    <property type="molecule type" value="Genomic_DNA"/>
</dbReference>
<dbReference type="NCBIfam" id="TIGR01575">
    <property type="entry name" value="rimI"/>
    <property type="match status" value="1"/>
</dbReference>
<evidence type="ECO:0000313" key="4">
    <source>
        <dbReference type="Proteomes" id="UP000564573"/>
    </source>
</evidence>
<accession>A0A839XHX3</accession>
<dbReference type="Proteomes" id="UP000564573">
    <property type="component" value="Unassembled WGS sequence"/>
</dbReference>
<dbReference type="CDD" id="cd04301">
    <property type="entry name" value="NAT_SF"/>
    <property type="match status" value="1"/>
</dbReference>
<evidence type="ECO:0000256" key="1">
    <source>
        <dbReference type="SAM" id="MobiDB-lite"/>
    </source>
</evidence>
<sequence>MTPGDSAAASHDGRNPDATAPHGAASDAVAPHGDVSARLEPMRRRHVRACAELEQVLFARDSPWPPAAFHSELDLGGHYLVAVDGSVRDGDEHVLGYAGLAIMGKRGDYETSLHTIAVRPEHQGTGLGKALLRAVLAKADELAAPVLLEVRTDNDSAIGLYEQHGFQRLGVRKGYYQPSGADAYTMRRDAITGERREDGH</sequence>
<comment type="caution">
    <text evidence="3">The sequence shown here is derived from an EMBL/GenBank/DDBJ whole genome shotgun (WGS) entry which is preliminary data.</text>
</comment>
<name>A0A839XHX3_9PSEU</name>
<dbReference type="PANTHER" id="PTHR43617">
    <property type="entry name" value="L-AMINO ACID N-ACETYLTRANSFERASE"/>
    <property type="match status" value="1"/>
</dbReference>
<dbReference type="Gene3D" id="3.40.630.30">
    <property type="match status" value="1"/>
</dbReference>
<reference evidence="3 4" key="1">
    <citation type="submission" date="2020-08" db="EMBL/GenBank/DDBJ databases">
        <title>Sequencing the genomes of 1000 actinobacteria strains.</title>
        <authorList>
            <person name="Klenk H.-P."/>
        </authorList>
    </citation>
    <scope>NUCLEOTIDE SEQUENCE [LARGE SCALE GENOMIC DNA]</scope>
    <source>
        <strain evidence="3 4">DSM 45267</strain>
    </source>
</reference>
<dbReference type="AlphaFoldDB" id="A0A839XHX3"/>
<evidence type="ECO:0000313" key="3">
    <source>
        <dbReference type="EMBL" id="MBB3662087.1"/>
    </source>
</evidence>
<feature type="domain" description="N-acetyltransferase" evidence="2">
    <location>
        <begin position="37"/>
        <end position="191"/>
    </location>
</feature>
<keyword evidence="3" id="KW-0012">Acyltransferase</keyword>
<keyword evidence="4" id="KW-1185">Reference proteome</keyword>
<feature type="region of interest" description="Disordered" evidence="1">
    <location>
        <begin position="1"/>
        <end position="31"/>
    </location>
</feature>
<dbReference type="InterPro" id="IPR050276">
    <property type="entry name" value="MshD_Acetyltransferase"/>
</dbReference>
<dbReference type="EC" id="2.3.1.267" evidence="3"/>
<dbReference type="InterPro" id="IPR000182">
    <property type="entry name" value="GNAT_dom"/>
</dbReference>
<dbReference type="InterPro" id="IPR016181">
    <property type="entry name" value="Acyl_CoA_acyltransferase"/>
</dbReference>
<dbReference type="GO" id="GO:0008999">
    <property type="term" value="F:protein-N-terminal-alanine acetyltransferase activity"/>
    <property type="evidence" value="ECO:0007669"/>
    <property type="project" value="UniProtKB-EC"/>
</dbReference>
<evidence type="ECO:0000259" key="2">
    <source>
        <dbReference type="PROSITE" id="PS51186"/>
    </source>
</evidence>
<dbReference type="Pfam" id="PF00583">
    <property type="entry name" value="Acetyltransf_1"/>
    <property type="match status" value="1"/>
</dbReference>
<dbReference type="InterPro" id="IPR006464">
    <property type="entry name" value="AcTrfase_RimI/Ard1"/>
</dbReference>
<dbReference type="PANTHER" id="PTHR43617:SF20">
    <property type="entry name" value="N-ALPHA-ACETYLTRANSFERASE RIMI"/>
    <property type="match status" value="1"/>
</dbReference>